<proteinExistence type="predicted"/>
<dbReference type="EMBL" id="LYTK01000020">
    <property type="protein sequence ID" value="OBQ62147.1"/>
    <property type="molecule type" value="Genomic_DNA"/>
</dbReference>
<organism evidence="1 2">
    <name type="scientific">Rhizobium loti</name>
    <name type="common">Mesorhizobium loti</name>
    <dbReference type="NCBI Taxonomy" id="381"/>
    <lineage>
        <taxon>Bacteria</taxon>
        <taxon>Pseudomonadati</taxon>
        <taxon>Pseudomonadota</taxon>
        <taxon>Alphaproteobacteria</taxon>
        <taxon>Hyphomicrobiales</taxon>
        <taxon>Phyllobacteriaceae</taxon>
        <taxon>Mesorhizobium</taxon>
    </lineage>
</organism>
<dbReference type="RefSeq" id="WP_056572428.1">
    <property type="nucleotide sequence ID" value="NZ_CP033334.1"/>
</dbReference>
<evidence type="ECO:0000313" key="2">
    <source>
        <dbReference type="Proteomes" id="UP000093737"/>
    </source>
</evidence>
<evidence type="ECO:0000313" key="1">
    <source>
        <dbReference type="EMBL" id="OBQ62147.1"/>
    </source>
</evidence>
<reference evidence="1 2" key="1">
    <citation type="submission" date="2016-05" db="EMBL/GenBank/DDBJ databases">
        <authorList>
            <person name="Ramsay J.P."/>
        </authorList>
    </citation>
    <scope>NUCLEOTIDE SEQUENCE [LARGE SCALE GENOMIC DNA]</scope>
    <source>
        <strain evidence="1 2">NZP2042</strain>
    </source>
</reference>
<gene>
    <name evidence="1" type="ORF">A8145_21015</name>
</gene>
<name>A0A6M7U235_RHILI</name>
<accession>A0A6M7U235</accession>
<sequence length="83" mass="9202">MSLRDRRRSGLILAGVLLKPILNRAWRERLTLVIVVYAMSALVAWALSVAAASMVPARASFVARIFGECLIDGLIWPVRLARL</sequence>
<dbReference type="Proteomes" id="UP000093737">
    <property type="component" value="Unassembled WGS sequence"/>
</dbReference>
<comment type="caution">
    <text evidence="1">The sequence shown here is derived from an EMBL/GenBank/DDBJ whole genome shotgun (WGS) entry which is preliminary data.</text>
</comment>
<protein>
    <submittedName>
        <fullName evidence="1">Uncharacterized protein</fullName>
    </submittedName>
</protein>
<dbReference type="AlphaFoldDB" id="A0A6M7U235"/>